<reference evidence="1" key="1">
    <citation type="journal article" date="2014" name="Front. Microbiol.">
        <title>High frequency of phylogenetically diverse reductive dehalogenase-homologous genes in deep subseafloor sedimentary metagenomes.</title>
        <authorList>
            <person name="Kawai M."/>
            <person name="Futagami T."/>
            <person name="Toyoda A."/>
            <person name="Takaki Y."/>
            <person name="Nishi S."/>
            <person name="Hori S."/>
            <person name="Arai W."/>
            <person name="Tsubouchi T."/>
            <person name="Morono Y."/>
            <person name="Uchiyama I."/>
            <person name="Ito T."/>
            <person name="Fujiyama A."/>
            <person name="Inagaki F."/>
            <person name="Takami H."/>
        </authorList>
    </citation>
    <scope>NUCLEOTIDE SEQUENCE</scope>
    <source>
        <strain evidence="1">Expedition CK06-06</strain>
    </source>
</reference>
<evidence type="ECO:0008006" key="2">
    <source>
        <dbReference type="Google" id="ProtNLM"/>
    </source>
</evidence>
<sequence length="232" mass="26251">MPGSVYASIIRESRLRATKSQVELIKRYKKGTNLLDIGCGEAFFLFNASKAGYVAKGIELSQDAAAYAKSEFSLDVETKPLEELQLPENHFDVVTLWVVLEHVPLPLTILKEVHRILKPGGLLAVSTPNIGSVLAKTLGKRWWEIRRVHINQFTTKSLMDILKNAEFKNVSSVCYKEFISLLYLFIPILKYLKVYEKVKTSLLPDSVLGRIMNKIMLVYPSKLNYSAVIAFK</sequence>
<accession>X1EY69</accession>
<dbReference type="Pfam" id="PF13489">
    <property type="entry name" value="Methyltransf_23"/>
    <property type="match status" value="1"/>
</dbReference>
<protein>
    <recommendedName>
        <fullName evidence="2">Methyltransferase type 11 domain-containing protein</fullName>
    </recommendedName>
</protein>
<proteinExistence type="predicted"/>
<dbReference type="EMBL" id="BARU01000553">
    <property type="protein sequence ID" value="GAH22114.1"/>
    <property type="molecule type" value="Genomic_DNA"/>
</dbReference>
<name>X1EY69_9ZZZZ</name>
<dbReference type="Gene3D" id="3.40.50.150">
    <property type="entry name" value="Vaccinia Virus protein VP39"/>
    <property type="match status" value="1"/>
</dbReference>
<dbReference type="SUPFAM" id="SSF53335">
    <property type="entry name" value="S-adenosyl-L-methionine-dependent methyltransferases"/>
    <property type="match status" value="1"/>
</dbReference>
<dbReference type="AlphaFoldDB" id="X1EY69"/>
<gene>
    <name evidence="1" type="ORF">S03H2_01798</name>
</gene>
<dbReference type="CDD" id="cd02440">
    <property type="entry name" value="AdoMet_MTases"/>
    <property type="match status" value="1"/>
</dbReference>
<dbReference type="InterPro" id="IPR029063">
    <property type="entry name" value="SAM-dependent_MTases_sf"/>
</dbReference>
<evidence type="ECO:0000313" key="1">
    <source>
        <dbReference type="EMBL" id="GAH22114.1"/>
    </source>
</evidence>
<comment type="caution">
    <text evidence="1">The sequence shown here is derived from an EMBL/GenBank/DDBJ whole genome shotgun (WGS) entry which is preliminary data.</text>
</comment>
<organism evidence="1">
    <name type="scientific">marine sediment metagenome</name>
    <dbReference type="NCBI Taxonomy" id="412755"/>
    <lineage>
        <taxon>unclassified sequences</taxon>
        <taxon>metagenomes</taxon>
        <taxon>ecological metagenomes</taxon>
    </lineage>
</organism>
<dbReference type="PANTHER" id="PTHR43861">
    <property type="entry name" value="TRANS-ACONITATE 2-METHYLTRANSFERASE-RELATED"/>
    <property type="match status" value="1"/>
</dbReference>
<dbReference type="PANTHER" id="PTHR43861:SF6">
    <property type="entry name" value="METHYLTRANSFERASE TYPE 11"/>
    <property type="match status" value="1"/>
</dbReference>